<feature type="transmembrane region" description="Helical" evidence="1">
    <location>
        <begin position="48"/>
        <end position="70"/>
    </location>
</feature>
<name>A0ABQ5WA33_9HYPH</name>
<feature type="transmembrane region" description="Helical" evidence="1">
    <location>
        <begin position="146"/>
        <end position="164"/>
    </location>
</feature>
<protein>
    <recommendedName>
        <fullName evidence="4">DUF1772 domain-containing protein</fullName>
    </recommendedName>
</protein>
<keyword evidence="1" id="KW-0812">Transmembrane</keyword>
<evidence type="ECO:0000256" key="1">
    <source>
        <dbReference type="SAM" id="Phobius"/>
    </source>
</evidence>
<keyword evidence="1" id="KW-1133">Transmembrane helix</keyword>
<dbReference type="RefSeq" id="WP_284342330.1">
    <property type="nucleotide sequence ID" value="NZ_BSNS01000022.1"/>
</dbReference>
<evidence type="ECO:0000313" key="3">
    <source>
        <dbReference type="Proteomes" id="UP001156691"/>
    </source>
</evidence>
<dbReference type="EMBL" id="BSNS01000022">
    <property type="protein sequence ID" value="GLQ56942.1"/>
    <property type="molecule type" value="Genomic_DNA"/>
</dbReference>
<evidence type="ECO:0000313" key="2">
    <source>
        <dbReference type="EMBL" id="GLQ56942.1"/>
    </source>
</evidence>
<reference evidence="3" key="1">
    <citation type="journal article" date="2019" name="Int. J. Syst. Evol. Microbiol.">
        <title>The Global Catalogue of Microorganisms (GCM) 10K type strain sequencing project: providing services to taxonomists for standard genome sequencing and annotation.</title>
        <authorList>
            <consortium name="The Broad Institute Genomics Platform"/>
            <consortium name="The Broad Institute Genome Sequencing Center for Infectious Disease"/>
            <person name="Wu L."/>
            <person name="Ma J."/>
        </authorList>
    </citation>
    <scope>NUCLEOTIDE SEQUENCE [LARGE SCALE GENOMIC DNA]</scope>
    <source>
        <strain evidence="3">NBRC 112416</strain>
    </source>
</reference>
<keyword evidence="1" id="KW-0472">Membrane</keyword>
<dbReference type="InterPro" id="IPR013901">
    <property type="entry name" value="Anthrone_oxy"/>
</dbReference>
<organism evidence="2 3">
    <name type="scientific">Devosia nitrariae</name>
    <dbReference type="NCBI Taxonomy" id="2071872"/>
    <lineage>
        <taxon>Bacteria</taxon>
        <taxon>Pseudomonadati</taxon>
        <taxon>Pseudomonadota</taxon>
        <taxon>Alphaproteobacteria</taxon>
        <taxon>Hyphomicrobiales</taxon>
        <taxon>Devosiaceae</taxon>
        <taxon>Devosia</taxon>
    </lineage>
</organism>
<keyword evidence="3" id="KW-1185">Reference proteome</keyword>
<evidence type="ECO:0008006" key="4">
    <source>
        <dbReference type="Google" id="ProtNLM"/>
    </source>
</evidence>
<sequence>MSFVLEILAVLAAAVALAPSLAHALEYPGKLRLDRLDYMTVQPIYYPGFTMTGFAEPVAALLALGLLFVLPAGSSAFWWALVGFVALVAMHVTYWLVTHPVNRVWLKEERLHPTGERFFAAGGGEEPSTADEDWEKLRNRWEYSHMLRAALAGLGLVSLTITAAL</sequence>
<feature type="transmembrane region" description="Helical" evidence="1">
    <location>
        <begin position="77"/>
        <end position="97"/>
    </location>
</feature>
<accession>A0ABQ5WA33</accession>
<gene>
    <name evidence="2" type="ORF">GCM10010862_42010</name>
</gene>
<dbReference type="Proteomes" id="UP001156691">
    <property type="component" value="Unassembled WGS sequence"/>
</dbReference>
<dbReference type="Pfam" id="PF08592">
    <property type="entry name" value="Anthrone_oxy"/>
    <property type="match status" value="1"/>
</dbReference>
<comment type="caution">
    <text evidence="2">The sequence shown here is derived from an EMBL/GenBank/DDBJ whole genome shotgun (WGS) entry which is preliminary data.</text>
</comment>
<proteinExistence type="predicted"/>